<dbReference type="KEGG" id="ccro:CMC5_023820"/>
<dbReference type="STRING" id="52.CMC5_023820"/>
<proteinExistence type="predicted"/>
<accession>A0A0K1EBL1</accession>
<evidence type="ECO:0000313" key="3">
    <source>
        <dbReference type="Proteomes" id="UP000067626"/>
    </source>
</evidence>
<name>A0A0K1EBL1_CHOCO</name>
<organism evidence="2 3">
    <name type="scientific">Chondromyces crocatus</name>
    <dbReference type="NCBI Taxonomy" id="52"/>
    <lineage>
        <taxon>Bacteria</taxon>
        <taxon>Pseudomonadati</taxon>
        <taxon>Myxococcota</taxon>
        <taxon>Polyangia</taxon>
        <taxon>Polyangiales</taxon>
        <taxon>Polyangiaceae</taxon>
        <taxon>Chondromyces</taxon>
    </lineage>
</organism>
<dbReference type="AlphaFoldDB" id="A0A0K1EBL1"/>
<reference evidence="2 3" key="1">
    <citation type="submission" date="2015-07" db="EMBL/GenBank/DDBJ databases">
        <title>Genome analysis of myxobacterium Chondromyces crocatus Cm c5 reveals a high potential for natural compound synthesis and the genetic basis for the loss of fruiting body formation.</title>
        <authorList>
            <person name="Zaburannyi N."/>
            <person name="Bunk B."/>
            <person name="Maier J."/>
            <person name="Overmann J."/>
            <person name="Mueller R."/>
        </authorList>
    </citation>
    <scope>NUCLEOTIDE SEQUENCE [LARGE SCALE GENOMIC DNA]</scope>
    <source>
        <strain evidence="2 3">Cm c5</strain>
    </source>
</reference>
<gene>
    <name evidence="2" type="ORF">CMC5_023820</name>
</gene>
<feature type="region of interest" description="Disordered" evidence="1">
    <location>
        <begin position="191"/>
        <end position="221"/>
    </location>
</feature>
<dbReference type="Proteomes" id="UP000067626">
    <property type="component" value="Chromosome"/>
</dbReference>
<evidence type="ECO:0000313" key="2">
    <source>
        <dbReference type="EMBL" id="AKT38239.1"/>
    </source>
</evidence>
<evidence type="ECO:0000256" key="1">
    <source>
        <dbReference type="SAM" id="MobiDB-lite"/>
    </source>
</evidence>
<dbReference type="EMBL" id="CP012159">
    <property type="protein sequence ID" value="AKT38239.1"/>
    <property type="molecule type" value="Genomic_DNA"/>
</dbReference>
<sequence length="251" mass="27941">MTISRRRHAELLVREVSLRRRPSWLYLDVVRRDALVALVDDASPCPRSHPDVGRVPLAYRRPGSAGSRWVSVRRRNPLPSMPWAGRLRSTRQHRHVEALLHPHDAPVGERQLDDGCGGRRRRHAYARQMGPRGLDDSDREKPRRCALKRCSGARTEPRRPPVQRLNLQALQPGKRLRAQAALLPAPYPLTPLASPSQPPVPSMGSGVTRPHSAGHDGGDLTDTALPPPCRTQGRLKFMLNASSTMLLVGYG</sequence>
<keyword evidence="3" id="KW-1185">Reference proteome</keyword>
<protein>
    <submittedName>
        <fullName evidence="2">Uncharacterized protein</fullName>
    </submittedName>
</protein>